<protein>
    <submittedName>
        <fullName evidence="3">Uncharacterized protein</fullName>
    </submittedName>
</protein>
<feature type="chain" id="PRO_5018098446" evidence="2">
    <location>
        <begin position="28"/>
        <end position="216"/>
    </location>
</feature>
<comment type="caution">
    <text evidence="3">The sequence shown here is derived from an EMBL/GenBank/DDBJ whole genome shotgun (WGS) entry which is preliminary data.</text>
</comment>
<dbReference type="EMBL" id="REFR01000011">
    <property type="protein sequence ID" value="RMB07838.1"/>
    <property type="molecule type" value="Genomic_DNA"/>
</dbReference>
<evidence type="ECO:0000256" key="2">
    <source>
        <dbReference type="SAM" id="SignalP"/>
    </source>
</evidence>
<name>A0A3M0CDL1_9PROT</name>
<evidence type="ECO:0000313" key="3">
    <source>
        <dbReference type="EMBL" id="RMB07838.1"/>
    </source>
</evidence>
<feature type="region of interest" description="Disordered" evidence="1">
    <location>
        <begin position="36"/>
        <end position="105"/>
    </location>
</feature>
<organism evidence="3 4">
    <name type="scientific">Eilatimonas milleporae</name>
    <dbReference type="NCBI Taxonomy" id="911205"/>
    <lineage>
        <taxon>Bacteria</taxon>
        <taxon>Pseudomonadati</taxon>
        <taxon>Pseudomonadota</taxon>
        <taxon>Alphaproteobacteria</taxon>
        <taxon>Kordiimonadales</taxon>
        <taxon>Kordiimonadaceae</taxon>
        <taxon>Eilatimonas</taxon>
    </lineage>
</organism>
<evidence type="ECO:0000256" key="1">
    <source>
        <dbReference type="SAM" id="MobiDB-lite"/>
    </source>
</evidence>
<evidence type="ECO:0000313" key="4">
    <source>
        <dbReference type="Proteomes" id="UP000271227"/>
    </source>
</evidence>
<proteinExistence type="predicted"/>
<dbReference type="AlphaFoldDB" id="A0A3M0CDL1"/>
<feature type="compositionally biased region" description="Acidic residues" evidence="1">
    <location>
        <begin position="66"/>
        <end position="82"/>
    </location>
</feature>
<gene>
    <name evidence="3" type="ORF">BXY39_1930</name>
</gene>
<accession>A0A3M0CDL1</accession>
<keyword evidence="2" id="KW-0732">Signal</keyword>
<dbReference type="InParanoid" id="A0A3M0CDL1"/>
<reference evidence="3 4" key="1">
    <citation type="submission" date="2018-10" db="EMBL/GenBank/DDBJ databases">
        <title>Genomic Encyclopedia of Archaeal and Bacterial Type Strains, Phase II (KMG-II): from individual species to whole genera.</title>
        <authorList>
            <person name="Goeker M."/>
        </authorList>
    </citation>
    <scope>NUCLEOTIDE SEQUENCE [LARGE SCALE GENOMIC DNA]</scope>
    <source>
        <strain evidence="3 4">DSM 25217</strain>
    </source>
</reference>
<feature type="signal peptide" evidence="2">
    <location>
        <begin position="1"/>
        <end position="27"/>
    </location>
</feature>
<dbReference type="Proteomes" id="UP000271227">
    <property type="component" value="Unassembled WGS sequence"/>
</dbReference>
<keyword evidence="4" id="KW-1185">Reference proteome</keyword>
<feature type="compositionally biased region" description="Basic and acidic residues" evidence="1">
    <location>
        <begin position="83"/>
        <end position="105"/>
    </location>
</feature>
<sequence>MKGLFSSASVRTMMVSATLGLALVAVAGVRAAAPLHDTPAYDAPPRTGLTAAMPDGDTARSHQDGDDTTGQDEQAEPDDGAPDAEKGEDKDDKESRAERLTRERTAAFLKRYEPTGKTMRCVPMRPLRGSQALDDQTIVFETLGRSKAYRNRLLSPCIRLLQEDRFIFDTFGTQLCQGEILTVIDVFGIPWGSCALGPFEVYKRRPKEKKKDKDGK</sequence>